<comment type="caution">
    <text evidence="1">The sequence shown here is derived from an EMBL/GenBank/DDBJ whole genome shotgun (WGS) entry which is preliminary data.</text>
</comment>
<gene>
    <name evidence="1" type="ORF">GMARGA_LOCUS8257</name>
</gene>
<protein>
    <submittedName>
        <fullName evidence="1">22822_t:CDS:1</fullName>
    </submittedName>
</protein>
<name>A0ABN7ULY3_GIGMA</name>
<accession>A0ABN7ULY3</accession>
<sequence>MALKGNVEANANNPEYSQFMDNIGDGIDGKNVFLPLLSTIHELDKAIDFIFPTHLLDNLIICLWRAILSPLNKEVNSLNNTILQHLNRKTINLIVLTIWQTVITTVLQIKIKLFEEI</sequence>
<dbReference type="Proteomes" id="UP000789901">
    <property type="component" value="Unassembled WGS sequence"/>
</dbReference>
<organism evidence="1 2">
    <name type="scientific">Gigaspora margarita</name>
    <dbReference type="NCBI Taxonomy" id="4874"/>
    <lineage>
        <taxon>Eukaryota</taxon>
        <taxon>Fungi</taxon>
        <taxon>Fungi incertae sedis</taxon>
        <taxon>Mucoromycota</taxon>
        <taxon>Glomeromycotina</taxon>
        <taxon>Glomeromycetes</taxon>
        <taxon>Diversisporales</taxon>
        <taxon>Gigasporaceae</taxon>
        <taxon>Gigaspora</taxon>
    </lineage>
</organism>
<dbReference type="EMBL" id="CAJVQB010004193">
    <property type="protein sequence ID" value="CAG8629471.1"/>
    <property type="molecule type" value="Genomic_DNA"/>
</dbReference>
<proteinExistence type="predicted"/>
<evidence type="ECO:0000313" key="2">
    <source>
        <dbReference type="Proteomes" id="UP000789901"/>
    </source>
</evidence>
<reference evidence="1 2" key="1">
    <citation type="submission" date="2021-06" db="EMBL/GenBank/DDBJ databases">
        <authorList>
            <person name="Kallberg Y."/>
            <person name="Tangrot J."/>
            <person name="Rosling A."/>
        </authorList>
    </citation>
    <scope>NUCLEOTIDE SEQUENCE [LARGE SCALE GENOMIC DNA]</scope>
    <source>
        <strain evidence="1 2">120-4 pot B 10/14</strain>
    </source>
</reference>
<keyword evidence="2" id="KW-1185">Reference proteome</keyword>
<evidence type="ECO:0000313" key="1">
    <source>
        <dbReference type="EMBL" id="CAG8629471.1"/>
    </source>
</evidence>